<dbReference type="Proteomes" id="UP000514444">
    <property type="component" value="Genome"/>
</dbReference>
<evidence type="ECO:0000313" key="2">
    <source>
        <dbReference type="Proteomes" id="UP000514444"/>
    </source>
</evidence>
<gene>
    <name evidence="1" type="ORF">Bolokhovo_49</name>
</gene>
<name>A0A7D7PLP7_9CAUD</name>
<evidence type="ECO:0000313" key="1">
    <source>
        <dbReference type="EMBL" id="QMS41919.1"/>
    </source>
</evidence>
<sequence>MILTTITTTIILVLLPFAYYNTEITISDKNAVSHKKKQSLSFEKTYKN</sequence>
<keyword evidence="2" id="KW-1185">Reference proteome</keyword>
<accession>A0A7D7PLP7</accession>
<protein>
    <submittedName>
        <fullName evidence="1">Uncharacterized protein</fullName>
    </submittedName>
</protein>
<reference evidence="1 2" key="1">
    <citation type="submission" date="2020-05" db="EMBL/GenBank/DDBJ databases">
        <authorList>
            <person name="Kazantseva O."/>
            <person name="Skorynina A."/>
            <person name="Piligrimova E."/>
            <person name="Shadrin A."/>
        </authorList>
    </citation>
    <scope>NUCLEOTIDE SEQUENCE [LARGE SCALE GENOMIC DNA]</scope>
</reference>
<dbReference type="EMBL" id="MT514532">
    <property type="protein sequence ID" value="QMS41919.1"/>
    <property type="molecule type" value="Genomic_DNA"/>
</dbReference>
<organism evidence="1 2">
    <name type="scientific">Bacillus phage Bolokhovo</name>
    <dbReference type="NCBI Taxonomy" id="2743970"/>
    <lineage>
        <taxon>Viruses</taxon>
        <taxon>Duplodnaviria</taxon>
        <taxon>Heunggongvirae</taxon>
        <taxon>Uroviricota</taxon>
        <taxon>Caudoviricetes</taxon>
        <taxon>Ehrlichviridae</taxon>
        <taxon>Andromedavirus</taxon>
        <taxon>Andromedavirus bolokhovo</taxon>
        <taxon>Andromedavirus curly</taxon>
    </lineage>
</organism>
<proteinExistence type="predicted"/>